<evidence type="ECO:0008006" key="3">
    <source>
        <dbReference type="Google" id="ProtNLM"/>
    </source>
</evidence>
<keyword evidence="2" id="KW-1185">Reference proteome</keyword>
<gene>
    <name evidence="1" type="ORF">LVJ94_48470</name>
</gene>
<evidence type="ECO:0000313" key="1">
    <source>
        <dbReference type="EMBL" id="WXB04717.1"/>
    </source>
</evidence>
<sequence>MNQTHTRTWARLSLVLAAIGATGGCSTEMPNNDEASARAPLETRGDVPLRHEASSPGPLALAWSEDLRAPVVEHQGALHARIRNMRDHRAEVDILATAKVHGRTVERYLRHTVLDAGNTETLVIEPSALPIPSQGFPFDVQLVALVNEEGRQKVVYSPSLQIARSADGTPSFVSTLDSSGPLAAEARDGVEVGEPMLVQTDLPATQAFEMDASRAGTSMVLCTKWSGSFSDTHLGEDFVDEGHLERLQADAKPLEHWVRDPHPARFASATVSGTGGKVWSGALDAKGCSPTIRLAPGTYSFAVSTKLVSGKTTYDILKVFEPTPGVPCTPTRIANPPKNWCESNDSISTSFTVPRNAPGYLRVNIPAGPESPATRVASVAGQMLATADSGHQANDTYPIYANSGCPYYKDPNTGVVWYNWDEACGGPTAYFGLSQSADHHDMTTLKFVIAHELGHQLQIHRLDWAFTGGGDYPPSASAPESCKCDFVEAANHLHCLQSRHHFWTAEIEGWAHFIAQRTFNRRLRDDPVFAYYKEVRTDDGIVHHPPFVLDARQPVTWIAQHCPKAAESSEWDLLTFLSTLQGGSDAPLLGLTEIYGIYEKLHGLSAPQTWTGMDRAALSYFGNDASHPKYRLFHDAGHASGLDDAP</sequence>
<evidence type="ECO:0000313" key="2">
    <source>
        <dbReference type="Proteomes" id="UP001374803"/>
    </source>
</evidence>
<organism evidence="1 2">
    <name type="scientific">Pendulispora rubella</name>
    <dbReference type="NCBI Taxonomy" id="2741070"/>
    <lineage>
        <taxon>Bacteria</taxon>
        <taxon>Pseudomonadati</taxon>
        <taxon>Myxococcota</taxon>
        <taxon>Myxococcia</taxon>
        <taxon>Myxococcales</taxon>
        <taxon>Sorangiineae</taxon>
        <taxon>Pendulisporaceae</taxon>
        <taxon>Pendulispora</taxon>
    </lineage>
</organism>
<dbReference type="PROSITE" id="PS51257">
    <property type="entry name" value="PROKAR_LIPOPROTEIN"/>
    <property type="match status" value="1"/>
</dbReference>
<dbReference type="Proteomes" id="UP001374803">
    <property type="component" value="Chromosome"/>
</dbReference>
<accession>A0ABZ2L1B8</accession>
<name>A0ABZ2L1B8_9BACT</name>
<proteinExistence type="predicted"/>
<reference evidence="1" key="1">
    <citation type="submission" date="2021-12" db="EMBL/GenBank/DDBJ databases">
        <title>Discovery of the Pendulisporaceae a myxobacterial family with distinct sporulation behavior and unique specialized metabolism.</title>
        <authorList>
            <person name="Garcia R."/>
            <person name="Popoff A."/>
            <person name="Bader C.D."/>
            <person name="Loehr J."/>
            <person name="Walesch S."/>
            <person name="Walt C."/>
            <person name="Boldt J."/>
            <person name="Bunk B."/>
            <person name="Haeckl F.J.F.P.J."/>
            <person name="Gunesch A.P."/>
            <person name="Birkelbach J."/>
            <person name="Nuebel U."/>
            <person name="Pietschmann T."/>
            <person name="Bach T."/>
            <person name="Mueller R."/>
        </authorList>
    </citation>
    <scope>NUCLEOTIDE SEQUENCE</scope>
    <source>
        <strain evidence="1">MSr11367</strain>
    </source>
</reference>
<dbReference type="EMBL" id="CP089983">
    <property type="protein sequence ID" value="WXB04717.1"/>
    <property type="molecule type" value="Genomic_DNA"/>
</dbReference>
<dbReference type="RefSeq" id="WP_394834362.1">
    <property type="nucleotide sequence ID" value="NZ_CP089929.1"/>
</dbReference>
<protein>
    <recommendedName>
        <fullName evidence="3">Lipoprotein</fullName>
    </recommendedName>
</protein>